<name>A0A9W7KYS7_9STRA</name>
<dbReference type="Proteomes" id="UP001165122">
    <property type="component" value="Unassembled WGS sequence"/>
</dbReference>
<feature type="compositionally biased region" description="Acidic residues" evidence="1">
    <location>
        <begin position="1"/>
        <end position="10"/>
    </location>
</feature>
<dbReference type="EMBL" id="BRXW01000245">
    <property type="protein sequence ID" value="GMI16160.1"/>
    <property type="molecule type" value="Genomic_DNA"/>
</dbReference>
<evidence type="ECO:0000313" key="2">
    <source>
        <dbReference type="EMBL" id="GMI16160.1"/>
    </source>
</evidence>
<organism evidence="2 3">
    <name type="scientific">Triparma laevis f. longispina</name>
    <dbReference type="NCBI Taxonomy" id="1714387"/>
    <lineage>
        <taxon>Eukaryota</taxon>
        <taxon>Sar</taxon>
        <taxon>Stramenopiles</taxon>
        <taxon>Ochrophyta</taxon>
        <taxon>Bolidophyceae</taxon>
        <taxon>Parmales</taxon>
        <taxon>Triparmaceae</taxon>
        <taxon>Triparma</taxon>
    </lineage>
</organism>
<evidence type="ECO:0000313" key="3">
    <source>
        <dbReference type="Proteomes" id="UP001165122"/>
    </source>
</evidence>
<gene>
    <name evidence="2" type="ORF">TrLO_g5325</name>
</gene>
<evidence type="ECO:0000256" key="1">
    <source>
        <dbReference type="SAM" id="MobiDB-lite"/>
    </source>
</evidence>
<comment type="caution">
    <text evidence="2">The sequence shown here is derived from an EMBL/GenBank/DDBJ whole genome shotgun (WGS) entry which is preliminary data.</text>
</comment>
<feature type="region of interest" description="Disordered" evidence="1">
    <location>
        <begin position="1"/>
        <end position="31"/>
    </location>
</feature>
<protein>
    <submittedName>
        <fullName evidence="2">Uncharacterized protein</fullName>
    </submittedName>
</protein>
<accession>A0A9W7KYS7</accession>
<proteinExistence type="predicted"/>
<keyword evidence="3" id="KW-1185">Reference proteome</keyword>
<dbReference type="AlphaFoldDB" id="A0A9W7KYS7"/>
<reference evidence="3" key="1">
    <citation type="journal article" date="2023" name="Commun. Biol.">
        <title>Genome analysis of Parmales, the sister group of diatoms, reveals the evolutionary specialization of diatoms from phago-mixotrophs to photoautotrophs.</title>
        <authorList>
            <person name="Ban H."/>
            <person name="Sato S."/>
            <person name="Yoshikawa S."/>
            <person name="Yamada K."/>
            <person name="Nakamura Y."/>
            <person name="Ichinomiya M."/>
            <person name="Sato N."/>
            <person name="Blanc-Mathieu R."/>
            <person name="Endo H."/>
            <person name="Kuwata A."/>
            <person name="Ogata H."/>
        </authorList>
    </citation>
    <scope>NUCLEOTIDE SEQUENCE [LARGE SCALE GENOMIC DNA]</scope>
    <source>
        <strain evidence="3">NIES 3700</strain>
    </source>
</reference>
<sequence length="100" mass="11108">MEGGEGEEESGAMVEVKQEDAAVDEEGVNEQEIRQQIKIEIKAEEIRGEEESGAIVEVKQEESRHAFGNDDLRMSVKEWCEDSSAAEAKYGHISGGILRR</sequence>